<evidence type="ECO:0000313" key="2">
    <source>
        <dbReference type="Proteomes" id="UP000032047"/>
    </source>
</evidence>
<reference evidence="1 2" key="1">
    <citation type="submission" date="2015-01" db="EMBL/GenBank/DDBJ databases">
        <title>Genome sequence of Anoxybacillus ayderensis strain AB04.</title>
        <authorList>
            <person name="Belduz A.O."/>
            <person name="Canakci S."/>
            <person name="Chan K.-G."/>
            <person name="Kahar U.M."/>
            <person name="Yaakob A.S."/>
            <person name="Chan C.S."/>
            <person name="Goh K.M."/>
        </authorList>
    </citation>
    <scope>NUCLEOTIDE SEQUENCE [LARGE SCALE GENOMIC DNA]</scope>
    <source>
        <strain evidence="1 2">AB04</strain>
    </source>
</reference>
<name>A0A0D0HLT7_9BACL</name>
<keyword evidence="2" id="KW-1185">Reference proteome</keyword>
<proteinExistence type="predicted"/>
<accession>A0A0D0HLT7</accession>
<dbReference type="RefSeq" id="WP_042535140.1">
    <property type="nucleotide sequence ID" value="NZ_JXTG01000007.1"/>
</dbReference>
<dbReference type="AlphaFoldDB" id="A0A0D0HLT7"/>
<dbReference type="Proteomes" id="UP000032047">
    <property type="component" value="Unassembled WGS sequence"/>
</dbReference>
<sequence>MAKQYQVEFFNDNNQLLGKLTHSAQNIDEAVQEVTMMINKQFSIVTMEYGKDIELRNVILTPKISRFTVVSI</sequence>
<protein>
    <submittedName>
        <fullName evidence="1">Uncharacterized protein</fullName>
    </submittedName>
</protein>
<gene>
    <name evidence="1" type="ORF">JV16_01618</name>
</gene>
<dbReference type="EMBL" id="JXTG01000007">
    <property type="protein sequence ID" value="KIP21124.1"/>
    <property type="molecule type" value="Genomic_DNA"/>
</dbReference>
<organism evidence="1 2">
    <name type="scientific">Anoxybacillus ayderensis</name>
    <dbReference type="NCBI Taxonomy" id="265546"/>
    <lineage>
        <taxon>Bacteria</taxon>
        <taxon>Bacillati</taxon>
        <taxon>Bacillota</taxon>
        <taxon>Bacilli</taxon>
        <taxon>Bacillales</taxon>
        <taxon>Anoxybacillaceae</taxon>
        <taxon>Anoxybacillus</taxon>
    </lineage>
</organism>
<evidence type="ECO:0000313" key="1">
    <source>
        <dbReference type="EMBL" id="KIP21124.1"/>
    </source>
</evidence>
<comment type="caution">
    <text evidence="1">The sequence shown here is derived from an EMBL/GenBank/DDBJ whole genome shotgun (WGS) entry which is preliminary data.</text>
</comment>